<keyword evidence="3" id="KW-0132">Cell division</keyword>
<accession>A0AA90Q3A1</accession>
<name>A0AA90Q3A1_9HELI</name>
<reference evidence="3 5" key="1">
    <citation type="submission" date="2023-07" db="EMBL/GenBank/DDBJ databases">
        <title>Unpublished Manusciprt.</title>
        <authorList>
            <person name="Aydin F."/>
            <person name="Tarhane S."/>
            <person name="Saticioglu I.B."/>
            <person name="Karakaya E."/>
            <person name="Abay S."/>
            <person name="Guran O."/>
            <person name="Bozkurt E."/>
            <person name="Uzum N."/>
            <person name="Olgun K."/>
            <person name="Jablonski D."/>
        </authorList>
    </citation>
    <scope>NUCLEOTIDE SEQUENCE</scope>
    <source>
        <strain evidence="5">faydin-H75</strain>
        <strain evidence="3">Faydin-H76</strain>
    </source>
</reference>
<evidence type="ECO:0000313" key="3">
    <source>
        <dbReference type="EMBL" id="MDP2539353.1"/>
    </source>
</evidence>
<feature type="transmembrane region" description="Helical" evidence="1">
    <location>
        <begin position="141"/>
        <end position="165"/>
    </location>
</feature>
<dbReference type="AlphaFoldDB" id="A0AA90Q3A1"/>
<evidence type="ECO:0000313" key="2">
    <source>
        <dbReference type="EMBL" id="MDO7253383.1"/>
    </source>
</evidence>
<keyword evidence="1" id="KW-0472">Membrane</keyword>
<dbReference type="PANTHER" id="PTHR47755">
    <property type="entry name" value="CELL DIVISION PROTEIN FTSX"/>
    <property type="match status" value="1"/>
</dbReference>
<evidence type="ECO:0000256" key="1">
    <source>
        <dbReference type="SAM" id="Phobius"/>
    </source>
</evidence>
<proteinExistence type="predicted"/>
<reference evidence="2" key="2">
    <citation type="submission" date="2023-07" db="EMBL/GenBank/DDBJ databases">
        <authorList>
            <person name="Aydin F."/>
            <person name="Tarhane S."/>
            <person name="Saticioglu I.B."/>
            <person name="Karakaya E."/>
            <person name="Abay S."/>
            <person name="Guran O."/>
            <person name="Bozkurt E."/>
            <person name="Uzum N."/>
            <person name="Olgun K."/>
            <person name="Jablonski D."/>
        </authorList>
    </citation>
    <scope>NUCLEOTIDE SEQUENCE</scope>
    <source>
        <strain evidence="2">Faydin-H75</strain>
    </source>
</reference>
<gene>
    <name evidence="2" type="ORF">Q5I04_05600</name>
    <name evidence="3" type="ORF">Q5I06_06165</name>
</gene>
<organism evidence="3 4">
    <name type="scientific">Helicobacter cappadocius</name>
    <dbReference type="NCBI Taxonomy" id="3063998"/>
    <lineage>
        <taxon>Bacteria</taxon>
        <taxon>Pseudomonadati</taxon>
        <taxon>Campylobacterota</taxon>
        <taxon>Epsilonproteobacteria</taxon>
        <taxon>Campylobacterales</taxon>
        <taxon>Helicobacteraceae</taxon>
        <taxon>Helicobacter</taxon>
    </lineage>
</organism>
<evidence type="ECO:0000313" key="5">
    <source>
        <dbReference type="Proteomes" id="UP001240777"/>
    </source>
</evidence>
<dbReference type="GO" id="GO:0016020">
    <property type="term" value="C:membrane"/>
    <property type="evidence" value="ECO:0007669"/>
    <property type="project" value="InterPro"/>
</dbReference>
<sequence>MNMLKRHLSLIVPLLALLFSLQSIVLVNRAISIKEDKLSQSYSILLATTQKIGFDFIAKNIKEAKSLSLINPDFLLDRLKQNMSDTNLLSIKKDLPFFYSLKLSTFPDQNRLEEINRTLLKIPGITKVESFSKTHNQVYRLLFLIKMNVWVFGALLTFLSILLMIRQIQIWRFEHSERMEIMSFLGAPFWIRNGILFQLAIIDSIITSIFITLGAIYLSYQNTFKEIANALEIQGDIFNFGGDFLMLLLVAIGVSFFSVLVVILSQRRV</sequence>
<protein>
    <submittedName>
        <fullName evidence="3">Cell division protein FtsX</fullName>
    </submittedName>
</protein>
<dbReference type="GO" id="GO:0051301">
    <property type="term" value="P:cell division"/>
    <property type="evidence" value="ECO:0007669"/>
    <property type="project" value="UniProtKB-KW"/>
</dbReference>
<keyword evidence="3" id="KW-0131">Cell cycle</keyword>
<keyword evidence="1" id="KW-1133">Transmembrane helix</keyword>
<dbReference type="EMBL" id="JAUYZK010000008">
    <property type="protein sequence ID" value="MDP2539353.1"/>
    <property type="molecule type" value="Genomic_DNA"/>
</dbReference>
<feature type="transmembrane region" description="Helical" evidence="1">
    <location>
        <begin position="195"/>
        <end position="220"/>
    </location>
</feature>
<dbReference type="InterPro" id="IPR004513">
    <property type="entry name" value="FtsX"/>
</dbReference>
<dbReference type="RefSeq" id="WP_305517228.1">
    <property type="nucleotide sequence ID" value="NZ_JAUPEV010000008.1"/>
</dbReference>
<reference evidence="2 4" key="3">
    <citation type="journal article" date="2024" name="Syst. Appl. Microbiol.">
        <title>Helicobacter cappadocius sp. nov., from lizards: The first psychrotrophic Helicobacter species.</title>
        <authorList>
            <person name="Aydin F."/>
            <person name="Tarhane S."/>
            <person name="Karakaya E."/>
            <person name="Abay S."/>
            <person name="Kayman T."/>
            <person name="Guran O."/>
            <person name="Bozkurt E."/>
            <person name="Uzum N."/>
            <person name="Avci A."/>
            <person name="Olgun K."/>
            <person name="Jablonski D."/>
            <person name="Guran C."/>
            <person name="Burcin Saticioglu I."/>
        </authorList>
    </citation>
    <scope>NUCLEOTIDE SEQUENCE [LARGE SCALE GENOMIC DNA]</scope>
    <source>
        <strain evidence="2">Faydin-H75</strain>
        <strain evidence="4">faydin-H76</strain>
    </source>
</reference>
<feature type="transmembrane region" description="Helical" evidence="1">
    <location>
        <begin position="240"/>
        <end position="264"/>
    </location>
</feature>
<evidence type="ECO:0000313" key="4">
    <source>
        <dbReference type="Proteomes" id="UP001177258"/>
    </source>
</evidence>
<comment type="caution">
    <text evidence="3">The sequence shown here is derived from an EMBL/GenBank/DDBJ whole genome shotgun (WGS) entry which is preliminary data.</text>
</comment>
<dbReference type="PANTHER" id="PTHR47755:SF1">
    <property type="entry name" value="CELL DIVISION PROTEIN FTSX"/>
    <property type="match status" value="1"/>
</dbReference>
<dbReference type="EMBL" id="JAUPEV010000008">
    <property type="protein sequence ID" value="MDO7253383.1"/>
    <property type="molecule type" value="Genomic_DNA"/>
</dbReference>
<dbReference type="Proteomes" id="UP001177258">
    <property type="component" value="Unassembled WGS sequence"/>
</dbReference>
<keyword evidence="5" id="KW-1185">Reference proteome</keyword>
<dbReference type="Proteomes" id="UP001240777">
    <property type="component" value="Unassembled WGS sequence"/>
</dbReference>
<dbReference type="GO" id="GO:0032153">
    <property type="term" value="C:cell division site"/>
    <property type="evidence" value="ECO:0007669"/>
    <property type="project" value="TreeGrafter"/>
</dbReference>
<keyword evidence="1" id="KW-0812">Transmembrane</keyword>